<evidence type="ECO:0000256" key="4">
    <source>
        <dbReference type="ARBA" id="ARBA00022737"/>
    </source>
</evidence>
<dbReference type="SUPFAM" id="SSF52540">
    <property type="entry name" value="P-loop containing nucleoside triphosphate hydrolases"/>
    <property type="match status" value="2"/>
</dbReference>
<keyword evidence="11" id="KW-1185">Reference proteome</keyword>
<dbReference type="CDD" id="cd03216">
    <property type="entry name" value="ABC_Carb_Monos_I"/>
    <property type="match status" value="1"/>
</dbReference>
<evidence type="ECO:0000256" key="3">
    <source>
        <dbReference type="ARBA" id="ARBA00022475"/>
    </source>
</evidence>
<dbReference type="InterPro" id="IPR003439">
    <property type="entry name" value="ABC_transporter-like_ATP-bd"/>
</dbReference>
<name>A0A841DFV4_9ACTN</name>
<dbReference type="Gene3D" id="3.40.50.300">
    <property type="entry name" value="P-loop containing nucleotide triphosphate hydrolases"/>
    <property type="match status" value="2"/>
</dbReference>
<proteinExistence type="predicted"/>
<organism evidence="10 11">
    <name type="scientific">Kribbella solani</name>
    <dbReference type="NCBI Taxonomy" id="236067"/>
    <lineage>
        <taxon>Bacteria</taxon>
        <taxon>Bacillati</taxon>
        <taxon>Actinomycetota</taxon>
        <taxon>Actinomycetes</taxon>
        <taxon>Propionibacteriales</taxon>
        <taxon>Kribbellaceae</taxon>
        <taxon>Kribbella</taxon>
    </lineage>
</organism>
<dbReference type="PANTHER" id="PTHR43790">
    <property type="entry name" value="CARBOHYDRATE TRANSPORT ATP-BINDING PROTEIN MG119-RELATED"/>
    <property type="match status" value="1"/>
</dbReference>
<dbReference type="FunFam" id="3.40.50.300:FF:000127">
    <property type="entry name" value="Ribose import ATP-binding protein RbsA"/>
    <property type="match status" value="1"/>
</dbReference>
<dbReference type="AlphaFoldDB" id="A0A841DFV4"/>
<dbReference type="RefSeq" id="WP_184831325.1">
    <property type="nucleotide sequence ID" value="NZ_BAAAVN010000014.1"/>
</dbReference>
<dbReference type="EMBL" id="JACHNF010000001">
    <property type="protein sequence ID" value="MBB5977392.1"/>
    <property type="molecule type" value="Genomic_DNA"/>
</dbReference>
<dbReference type="Proteomes" id="UP000558997">
    <property type="component" value="Unassembled WGS sequence"/>
</dbReference>
<keyword evidence="4" id="KW-0677">Repeat</keyword>
<keyword evidence="8" id="KW-0472">Membrane</keyword>
<dbReference type="Pfam" id="PF00005">
    <property type="entry name" value="ABC_tran"/>
    <property type="match status" value="2"/>
</dbReference>
<dbReference type="PROSITE" id="PS50893">
    <property type="entry name" value="ABC_TRANSPORTER_2"/>
    <property type="match status" value="2"/>
</dbReference>
<evidence type="ECO:0000256" key="1">
    <source>
        <dbReference type="ARBA" id="ARBA00004202"/>
    </source>
</evidence>
<reference evidence="10 11" key="1">
    <citation type="submission" date="2020-08" db="EMBL/GenBank/DDBJ databases">
        <title>Sequencing the genomes of 1000 actinobacteria strains.</title>
        <authorList>
            <person name="Klenk H.-P."/>
        </authorList>
    </citation>
    <scope>NUCLEOTIDE SEQUENCE [LARGE SCALE GENOMIC DNA]</scope>
    <source>
        <strain evidence="10 11">DSM 17294</strain>
    </source>
</reference>
<evidence type="ECO:0000313" key="10">
    <source>
        <dbReference type="EMBL" id="MBB5977392.1"/>
    </source>
</evidence>
<comment type="caution">
    <text evidence="10">The sequence shown here is derived from an EMBL/GenBank/DDBJ whole genome shotgun (WGS) entry which is preliminary data.</text>
</comment>
<keyword evidence="3" id="KW-1003">Cell membrane</keyword>
<evidence type="ECO:0000256" key="5">
    <source>
        <dbReference type="ARBA" id="ARBA00022741"/>
    </source>
</evidence>
<gene>
    <name evidence="10" type="ORF">HDA44_000733</name>
</gene>
<comment type="subcellular location">
    <subcellularLocation>
        <location evidence="1">Cell membrane</location>
        <topology evidence="1">Peripheral membrane protein</topology>
    </subcellularLocation>
</comment>
<dbReference type="CDD" id="cd03215">
    <property type="entry name" value="ABC_Carb_Monos_II"/>
    <property type="match status" value="1"/>
</dbReference>
<feature type="domain" description="ABC transporter" evidence="9">
    <location>
        <begin position="17"/>
        <end position="252"/>
    </location>
</feature>
<dbReference type="GO" id="GO:0005886">
    <property type="term" value="C:plasma membrane"/>
    <property type="evidence" value="ECO:0007669"/>
    <property type="project" value="UniProtKB-SubCell"/>
</dbReference>
<keyword evidence="2" id="KW-0813">Transport</keyword>
<keyword evidence="10" id="KW-0762">Sugar transport</keyword>
<evidence type="ECO:0000256" key="8">
    <source>
        <dbReference type="ARBA" id="ARBA00023136"/>
    </source>
</evidence>
<dbReference type="PANTHER" id="PTHR43790:SF4">
    <property type="entry name" value="GUANOSINE IMPORT ATP-BINDING PROTEIN NUPO"/>
    <property type="match status" value="1"/>
</dbReference>
<dbReference type="InterPro" id="IPR027417">
    <property type="entry name" value="P-loop_NTPase"/>
</dbReference>
<evidence type="ECO:0000313" key="11">
    <source>
        <dbReference type="Proteomes" id="UP000558997"/>
    </source>
</evidence>
<dbReference type="GO" id="GO:0016887">
    <property type="term" value="F:ATP hydrolysis activity"/>
    <property type="evidence" value="ECO:0007669"/>
    <property type="project" value="InterPro"/>
</dbReference>
<sequence>MTRPDHGAEDPGTPVVLELRDVDKHFGPVHANRAVSLSLRQGSVHAVLGENGAGKSTLMNILFGVLTPDSGEIRVHGEPRTFATPKDAIAAGIGMVFQHFGLVPELSALDNISLGAERTSWGLVDRDAARAKIEDLCRELRVELPLEQRVSALTVSQQQRVEILKALYRGARILILDEPTALLAPQEREGLFDAVKRLQQTGVSVLFITHKLDEVELLADDVTVIRHGAVVARHRVGTVTQDELVADMVGAATVALSRTERVPLDVAMAVRELTAVKANSSSLQEIDLELRAGEITGVIGIDGHGHQLLCEVLAGVRSPAGGEVSLFGVPQRRWGRARAMAAGVAFVPEDRLTAGVAKHLSIAENLVANRLGDPLITRFRFIRRQASRRHARVLIEQFDVRCRDELQPVGSLSGGNVQKVVLARELSTDPRVVVVCEPTRGLDIAAIASVHGRLAAAADGGAAVVLQSSDLDEVLAVVNRIVVFRDGRIVADVPNRDDVDAKVLGALMLGAARPEAA</sequence>
<dbReference type="GO" id="GO:0005524">
    <property type="term" value="F:ATP binding"/>
    <property type="evidence" value="ECO:0007669"/>
    <property type="project" value="UniProtKB-KW"/>
</dbReference>
<accession>A0A841DFV4</accession>
<dbReference type="InterPro" id="IPR003593">
    <property type="entry name" value="AAA+_ATPase"/>
</dbReference>
<keyword evidence="7" id="KW-1278">Translocase</keyword>
<protein>
    <submittedName>
        <fullName evidence="10">Simple sugar transport system ATP-binding protein</fullName>
    </submittedName>
</protein>
<evidence type="ECO:0000259" key="9">
    <source>
        <dbReference type="PROSITE" id="PS50893"/>
    </source>
</evidence>
<dbReference type="InterPro" id="IPR050107">
    <property type="entry name" value="ABC_carbohydrate_import_ATPase"/>
</dbReference>
<feature type="domain" description="ABC transporter" evidence="9">
    <location>
        <begin position="268"/>
        <end position="511"/>
    </location>
</feature>
<evidence type="ECO:0000256" key="6">
    <source>
        <dbReference type="ARBA" id="ARBA00022840"/>
    </source>
</evidence>
<keyword evidence="5" id="KW-0547">Nucleotide-binding</keyword>
<evidence type="ECO:0000256" key="7">
    <source>
        <dbReference type="ARBA" id="ARBA00022967"/>
    </source>
</evidence>
<keyword evidence="6 10" id="KW-0067">ATP-binding</keyword>
<dbReference type="SMART" id="SM00382">
    <property type="entry name" value="AAA"/>
    <property type="match status" value="1"/>
</dbReference>
<evidence type="ECO:0000256" key="2">
    <source>
        <dbReference type="ARBA" id="ARBA00022448"/>
    </source>
</evidence>